<organism evidence="2 3">
    <name type="scientific">Paractinoplanes durhamensis</name>
    <dbReference type="NCBI Taxonomy" id="113563"/>
    <lineage>
        <taxon>Bacteria</taxon>
        <taxon>Bacillati</taxon>
        <taxon>Actinomycetota</taxon>
        <taxon>Actinomycetes</taxon>
        <taxon>Micromonosporales</taxon>
        <taxon>Micromonosporaceae</taxon>
        <taxon>Paractinoplanes</taxon>
    </lineage>
</organism>
<reference evidence="2 3" key="1">
    <citation type="submission" date="2021-01" db="EMBL/GenBank/DDBJ databases">
        <title>Whole genome shotgun sequence of Actinoplanes durhamensis NBRC 14914.</title>
        <authorList>
            <person name="Komaki H."/>
            <person name="Tamura T."/>
        </authorList>
    </citation>
    <scope>NUCLEOTIDE SEQUENCE [LARGE SCALE GENOMIC DNA]</scope>
    <source>
        <strain evidence="2 3">NBRC 14914</strain>
    </source>
</reference>
<accession>A0ABQ3Z6D7</accession>
<dbReference type="RefSeq" id="WP_203733023.1">
    <property type="nucleotide sequence ID" value="NZ_BAAATX010000018.1"/>
</dbReference>
<dbReference type="InterPro" id="IPR029063">
    <property type="entry name" value="SAM-dependent_MTases_sf"/>
</dbReference>
<keyword evidence="2" id="KW-0489">Methyltransferase</keyword>
<keyword evidence="3" id="KW-1185">Reference proteome</keyword>
<dbReference type="SUPFAM" id="SSF53335">
    <property type="entry name" value="S-adenosyl-L-methionine-dependent methyltransferases"/>
    <property type="match status" value="1"/>
</dbReference>
<dbReference type="EMBL" id="BOML01000056">
    <property type="protein sequence ID" value="GIE05383.1"/>
    <property type="molecule type" value="Genomic_DNA"/>
</dbReference>
<protein>
    <submittedName>
        <fullName evidence="2">Methyltransferase type 11</fullName>
    </submittedName>
</protein>
<dbReference type="PANTHER" id="PTHR43460:SF1">
    <property type="entry name" value="METHYLTRANSFERASE TYPE 11 DOMAIN-CONTAINING PROTEIN"/>
    <property type="match status" value="1"/>
</dbReference>
<comment type="caution">
    <text evidence="2">The sequence shown here is derived from an EMBL/GenBank/DDBJ whole genome shotgun (WGS) entry which is preliminary data.</text>
</comment>
<evidence type="ECO:0000259" key="1">
    <source>
        <dbReference type="Pfam" id="PF08241"/>
    </source>
</evidence>
<dbReference type="InterPro" id="IPR052939">
    <property type="entry name" value="23S_rRNA_MeTrnsfrase_RlmA"/>
</dbReference>
<dbReference type="InterPro" id="IPR013216">
    <property type="entry name" value="Methyltransf_11"/>
</dbReference>
<dbReference type="GO" id="GO:0032259">
    <property type="term" value="P:methylation"/>
    <property type="evidence" value="ECO:0007669"/>
    <property type="project" value="UniProtKB-KW"/>
</dbReference>
<dbReference type="Pfam" id="PF08241">
    <property type="entry name" value="Methyltransf_11"/>
    <property type="match status" value="1"/>
</dbReference>
<dbReference type="Gene3D" id="3.40.50.150">
    <property type="entry name" value="Vaccinia Virus protein VP39"/>
    <property type="match status" value="1"/>
</dbReference>
<name>A0ABQ3Z6D7_9ACTN</name>
<dbReference type="PANTHER" id="PTHR43460">
    <property type="entry name" value="METHYLTRANSFERASE"/>
    <property type="match status" value="1"/>
</dbReference>
<evidence type="ECO:0000313" key="3">
    <source>
        <dbReference type="Proteomes" id="UP000637628"/>
    </source>
</evidence>
<sequence>MASFEELVAEGESVPVEGWDFSWFAGRATEQRPSWRYARLMGDRMAQAERALDLQTGGGEVLAGIPKAPPVLMATEGWPPNAALARTRLAPLGGQVVEVGESDDLPFDDGSFDLVVSRHPVTIRWDEVARVLAPGGTYFSQQVGAGSVHELTDFIMGPQPISQVRDPERARSAATAAGLTVQELRSEALRMEFFDVAAVIVFLRKVIWTVPSFTVRAYYDHLQAMHAHIGNHGPFVAHSQRFLIEAQRPSRR</sequence>
<dbReference type="CDD" id="cd02440">
    <property type="entry name" value="AdoMet_MTases"/>
    <property type="match status" value="1"/>
</dbReference>
<dbReference type="Proteomes" id="UP000637628">
    <property type="component" value="Unassembled WGS sequence"/>
</dbReference>
<dbReference type="GO" id="GO:0008168">
    <property type="term" value="F:methyltransferase activity"/>
    <property type="evidence" value="ECO:0007669"/>
    <property type="project" value="UniProtKB-KW"/>
</dbReference>
<gene>
    <name evidence="2" type="ORF">Adu01nite_67330</name>
</gene>
<evidence type="ECO:0000313" key="2">
    <source>
        <dbReference type="EMBL" id="GIE05383.1"/>
    </source>
</evidence>
<keyword evidence="2" id="KW-0808">Transferase</keyword>
<feature type="domain" description="Methyltransferase type 11" evidence="1">
    <location>
        <begin position="52"/>
        <end position="139"/>
    </location>
</feature>
<proteinExistence type="predicted"/>